<accession>D2VKB5</accession>
<dbReference type="KEGG" id="ngr:NAEGRDRAFT_60743"/>
<dbReference type="SUPFAM" id="SSF49447">
    <property type="entry name" value="Second domain of Mu2 adaptin subunit (ap50) of ap2 adaptor"/>
    <property type="match status" value="1"/>
</dbReference>
<dbReference type="Pfam" id="PF01217">
    <property type="entry name" value="Clat_adaptor_s"/>
    <property type="match status" value="1"/>
</dbReference>
<dbReference type="Pfam" id="PF00928">
    <property type="entry name" value="Adap_comp_sub"/>
    <property type="match status" value="1"/>
</dbReference>
<evidence type="ECO:0000256" key="3">
    <source>
        <dbReference type="ARBA" id="ARBA00022927"/>
    </source>
</evidence>
<dbReference type="PROSITE" id="PS51072">
    <property type="entry name" value="MHD"/>
    <property type="match status" value="1"/>
</dbReference>
<keyword evidence="8" id="KW-1185">Reference proteome</keyword>
<proteinExistence type="inferred from homology"/>
<dbReference type="Proteomes" id="UP000006671">
    <property type="component" value="Unassembled WGS sequence"/>
</dbReference>
<evidence type="ECO:0000256" key="5">
    <source>
        <dbReference type="PIRNR" id="PIRNR005992"/>
    </source>
</evidence>
<dbReference type="AlphaFoldDB" id="D2VKB5"/>
<evidence type="ECO:0000256" key="1">
    <source>
        <dbReference type="ARBA" id="ARBA00004308"/>
    </source>
</evidence>
<dbReference type="InParanoid" id="D2VKB5"/>
<dbReference type="SUPFAM" id="SSF64356">
    <property type="entry name" value="SNARE-like"/>
    <property type="match status" value="1"/>
</dbReference>
<dbReference type="OMA" id="DYGYIQN"/>
<dbReference type="PRINTS" id="PR00314">
    <property type="entry name" value="CLATHRINADPT"/>
</dbReference>
<comment type="subcellular location">
    <subcellularLocation>
        <location evidence="1">Endomembrane system</location>
    </subcellularLocation>
</comment>
<evidence type="ECO:0000256" key="4">
    <source>
        <dbReference type="ARBA" id="ARBA00023136"/>
    </source>
</evidence>
<name>D2VKB5_NAEGR</name>
<dbReference type="InterPro" id="IPR001392">
    <property type="entry name" value="Clathrin_mu"/>
</dbReference>
<evidence type="ECO:0000259" key="6">
    <source>
        <dbReference type="PROSITE" id="PS51072"/>
    </source>
</evidence>
<dbReference type="GO" id="GO:0016192">
    <property type="term" value="P:vesicle-mediated transport"/>
    <property type="evidence" value="ECO:0007669"/>
    <property type="project" value="InterPro"/>
</dbReference>
<protein>
    <submittedName>
        <fullName evidence="7">Predicted protein</fullName>
    </submittedName>
</protein>
<keyword evidence="2 5" id="KW-0813">Transport</keyword>
<evidence type="ECO:0000256" key="2">
    <source>
        <dbReference type="ARBA" id="ARBA00022448"/>
    </source>
</evidence>
<dbReference type="PANTHER" id="PTHR10529">
    <property type="entry name" value="AP COMPLEX SUBUNIT MU"/>
    <property type="match status" value="1"/>
</dbReference>
<dbReference type="VEuPathDB" id="AmoebaDB:NAEGRDRAFT_60743"/>
<sequence length="430" mass="48483">MAISQFYILSTRGDKIIARDYRYDIVKGSEEIFFRKIKSMDSEGFPVFEVQGIQFVSLKKSNMYFVITTRNNVSAITYIQFLARISNLIRDFCGTLNEESVRQNFTLIYEILDEIIDNGFIQDCNTKLLKSFISNEPVELTEQRTVNSTAAARPIQGGQNKKSELFLDVLEKINVTFSSAGNVLNSEIVGSIIMKSFIPGDPLIKLGLTEGLVISSEENRPYGTVVLDYVKFSEYVDLREFEQSRVLSLYPPDGEFSVMDYRVSKEYNVPFRITPYVTKESQFKVKLLVTLRNELPATKQATNVVVRIPVPKDTATVSVEFGVGQQNSYEYNAADQVVLWGIKKFPGSLEQVIKINVVTNSAITYALSPQMGPVGMRFEIPMHNCSGLEVKYLKVVTPTSLATPKKSTEPSRYVRCITQAGSYLCRVNCD</sequence>
<dbReference type="FunFam" id="3.30.450.60:FF:000002">
    <property type="entry name" value="AP-2 complex subunit mu, putative"/>
    <property type="match status" value="1"/>
</dbReference>
<dbReference type="InterPro" id="IPR011012">
    <property type="entry name" value="Longin-like_dom_sf"/>
</dbReference>
<dbReference type="GO" id="GO:0030131">
    <property type="term" value="C:clathrin adaptor complex"/>
    <property type="evidence" value="ECO:0007669"/>
    <property type="project" value="UniProtKB-UniRule"/>
</dbReference>
<keyword evidence="4" id="KW-0472">Membrane</keyword>
<dbReference type="InterPro" id="IPR050431">
    <property type="entry name" value="Adaptor_comp_med_subunit"/>
</dbReference>
<dbReference type="GeneID" id="8852003"/>
<dbReference type="PIRSF" id="PIRSF005992">
    <property type="entry name" value="Clathrin_mu"/>
    <property type="match status" value="1"/>
</dbReference>
<dbReference type="STRING" id="5762.D2VKB5"/>
<reference evidence="7 8" key="1">
    <citation type="journal article" date="2010" name="Cell">
        <title>The genome of Naegleria gruberi illuminates early eukaryotic versatility.</title>
        <authorList>
            <person name="Fritz-Laylin L.K."/>
            <person name="Prochnik S.E."/>
            <person name="Ginger M.L."/>
            <person name="Dacks J.B."/>
            <person name="Carpenter M.L."/>
            <person name="Field M.C."/>
            <person name="Kuo A."/>
            <person name="Paredez A."/>
            <person name="Chapman J."/>
            <person name="Pham J."/>
            <person name="Shu S."/>
            <person name="Neupane R."/>
            <person name="Cipriano M."/>
            <person name="Mancuso J."/>
            <person name="Tu H."/>
            <person name="Salamov A."/>
            <person name="Lindquist E."/>
            <person name="Shapiro H."/>
            <person name="Lucas S."/>
            <person name="Grigoriev I.V."/>
            <person name="Cande W.Z."/>
            <person name="Fulton C."/>
            <person name="Rokhsar D.S."/>
            <person name="Dawson S.C."/>
        </authorList>
    </citation>
    <scope>NUCLEOTIDE SEQUENCE [LARGE SCALE GENOMIC DNA]</scope>
    <source>
        <strain evidence="7 8">NEG-M</strain>
    </source>
</reference>
<dbReference type="InterPro" id="IPR028565">
    <property type="entry name" value="MHD"/>
</dbReference>
<dbReference type="InterPro" id="IPR022775">
    <property type="entry name" value="AP_mu_sigma_su"/>
</dbReference>
<feature type="domain" description="MHD" evidence="6">
    <location>
        <begin position="162"/>
        <end position="426"/>
    </location>
</feature>
<dbReference type="GO" id="GO:0012505">
    <property type="term" value="C:endomembrane system"/>
    <property type="evidence" value="ECO:0007669"/>
    <property type="project" value="UniProtKB-SubCell"/>
</dbReference>
<dbReference type="OrthoDB" id="10259133at2759"/>
<dbReference type="CDD" id="cd09253">
    <property type="entry name" value="AP-4_Mu4_Cterm"/>
    <property type="match status" value="1"/>
</dbReference>
<dbReference type="InterPro" id="IPR036168">
    <property type="entry name" value="AP2_Mu_C_sf"/>
</dbReference>
<gene>
    <name evidence="7" type="ORF">NAEGRDRAFT_60743</name>
</gene>
<dbReference type="Gene3D" id="2.60.40.1170">
    <property type="entry name" value="Mu homology domain, subdomain B"/>
    <property type="match status" value="2"/>
</dbReference>
<evidence type="ECO:0000313" key="7">
    <source>
        <dbReference type="EMBL" id="EFC42571.1"/>
    </source>
</evidence>
<dbReference type="CDD" id="cd14838">
    <property type="entry name" value="AP4_Mu_N"/>
    <property type="match status" value="1"/>
</dbReference>
<keyword evidence="3 5" id="KW-0653">Protein transport</keyword>
<dbReference type="Gene3D" id="3.30.450.60">
    <property type="match status" value="1"/>
</dbReference>
<evidence type="ECO:0000313" key="8">
    <source>
        <dbReference type="Proteomes" id="UP000006671"/>
    </source>
</evidence>
<comment type="similarity">
    <text evidence="5">Belongs to the adaptor complexes medium subunit family.</text>
</comment>
<dbReference type="EMBL" id="GG738878">
    <property type="protein sequence ID" value="EFC42571.1"/>
    <property type="molecule type" value="Genomic_DNA"/>
</dbReference>
<dbReference type="eggNOG" id="KOG0937">
    <property type="taxonomic scope" value="Eukaryota"/>
</dbReference>
<dbReference type="GO" id="GO:0006886">
    <property type="term" value="P:intracellular protein transport"/>
    <property type="evidence" value="ECO:0007669"/>
    <property type="project" value="UniProtKB-UniRule"/>
</dbReference>
<organism evidence="8">
    <name type="scientific">Naegleria gruberi</name>
    <name type="common">Amoeba</name>
    <dbReference type="NCBI Taxonomy" id="5762"/>
    <lineage>
        <taxon>Eukaryota</taxon>
        <taxon>Discoba</taxon>
        <taxon>Heterolobosea</taxon>
        <taxon>Tetramitia</taxon>
        <taxon>Eutetramitia</taxon>
        <taxon>Vahlkampfiidae</taxon>
        <taxon>Naegleria</taxon>
    </lineage>
</organism>
<dbReference type="RefSeq" id="XP_002675315.1">
    <property type="nucleotide sequence ID" value="XM_002675269.1"/>
</dbReference>